<feature type="compositionally biased region" description="Basic and acidic residues" evidence="1">
    <location>
        <begin position="126"/>
        <end position="136"/>
    </location>
</feature>
<dbReference type="Proteomes" id="UP001295740">
    <property type="component" value="Unassembled WGS sequence"/>
</dbReference>
<proteinExistence type="predicted"/>
<protein>
    <submittedName>
        <fullName evidence="2">Uu.00g071450.m01.CDS01</fullName>
    </submittedName>
</protein>
<name>A0AAI8VVS0_9PEZI</name>
<evidence type="ECO:0000313" key="2">
    <source>
        <dbReference type="EMBL" id="CAJ2511520.1"/>
    </source>
</evidence>
<feature type="compositionally biased region" description="Basic and acidic residues" evidence="1">
    <location>
        <begin position="86"/>
        <end position="106"/>
    </location>
</feature>
<comment type="caution">
    <text evidence="2">The sequence shown here is derived from an EMBL/GenBank/DDBJ whole genome shotgun (WGS) entry which is preliminary data.</text>
</comment>
<feature type="region of interest" description="Disordered" evidence="1">
    <location>
        <begin position="84"/>
        <end position="136"/>
    </location>
</feature>
<feature type="compositionally biased region" description="Low complexity" evidence="1">
    <location>
        <begin position="273"/>
        <end position="287"/>
    </location>
</feature>
<organism evidence="2 3">
    <name type="scientific">Anthostomella pinea</name>
    <dbReference type="NCBI Taxonomy" id="933095"/>
    <lineage>
        <taxon>Eukaryota</taxon>
        <taxon>Fungi</taxon>
        <taxon>Dikarya</taxon>
        <taxon>Ascomycota</taxon>
        <taxon>Pezizomycotina</taxon>
        <taxon>Sordariomycetes</taxon>
        <taxon>Xylariomycetidae</taxon>
        <taxon>Xylariales</taxon>
        <taxon>Xylariaceae</taxon>
        <taxon>Anthostomella</taxon>
    </lineage>
</organism>
<keyword evidence="3" id="KW-1185">Reference proteome</keyword>
<feature type="region of interest" description="Disordered" evidence="1">
    <location>
        <begin position="250"/>
        <end position="299"/>
    </location>
</feature>
<feature type="region of interest" description="Disordered" evidence="1">
    <location>
        <begin position="156"/>
        <end position="188"/>
    </location>
</feature>
<gene>
    <name evidence="2" type="ORF">KHLLAP_LOCUS11988</name>
</gene>
<evidence type="ECO:0000313" key="3">
    <source>
        <dbReference type="Proteomes" id="UP001295740"/>
    </source>
</evidence>
<sequence length="299" mass="33029">MSQPTEARAAASVHSVAEDGLEDDDVWCAVGERTDELEEWQNVPESVKAHDDAHKPLDYYDDFVDVQPDPASCEWLLVDHTPPIGRDWHKLERRASRSNEKKEQQPQEKLVAGGVDVPASSPIDIPKPRPQESACPHEQDIKQAADVLYAMASSPVDIAKPHPRVVESPPPHEAEANKEKHKQAASTSLRRIDEYRAAAIAAAAAAAAAVPATRTRTREPFEVSDAQRASAGEWWQARVPEHQHFSQVAVLQPVEQRRSSSSSRRLPVRAAQPSSRRPPGNAPAAAGAHHRSRDIYRWS</sequence>
<feature type="region of interest" description="Disordered" evidence="1">
    <location>
        <begin position="1"/>
        <end position="24"/>
    </location>
</feature>
<accession>A0AAI8VVS0</accession>
<reference evidence="2" key="1">
    <citation type="submission" date="2023-10" db="EMBL/GenBank/DDBJ databases">
        <authorList>
            <person name="Hackl T."/>
        </authorList>
    </citation>
    <scope>NUCLEOTIDE SEQUENCE</scope>
</reference>
<dbReference type="AlphaFoldDB" id="A0AAI8VVS0"/>
<evidence type="ECO:0000256" key="1">
    <source>
        <dbReference type="SAM" id="MobiDB-lite"/>
    </source>
</evidence>
<dbReference type="EMBL" id="CAUWAG010000018">
    <property type="protein sequence ID" value="CAJ2511520.1"/>
    <property type="molecule type" value="Genomic_DNA"/>
</dbReference>